<feature type="compositionally biased region" description="Acidic residues" evidence="1">
    <location>
        <begin position="15"/>
        <end position="25"/>
    </location>
</feature>
<dbReference type="EMBL" id="QXGD01000765">
    <property type="protein sequence ID" value="KAE9225446.1"/>
    <property type="molecule type" value="Genomic_DNA"/>
</dbReference>
<evidence type="ECO:0008006" key="4">
    <source>
        <dbReference type="Google" id="ProtNLM"/>
    </source>
</evidence>
<accession>A0A6A3YYE8</accession>
<dbReference type="AlphaFoldDB" id="A0A6A3YYE8"/>
<proteinExistence type="predicted"/>
<evidence type="ECO:0000313" key="2">
    <source>
        <dbReference type="EMBL" id="KAE9225446.1"/>
    </source>
</evidence>
<dbReference type="Proteomes" id="UP000440367">
    <property type="component" value="Unassembled WGS sequence"/>
</dbReference>
<name>A0A6A3YYE8_9STRA</name>
<feature type="compositionally biased region" description="Polar residues" evidence="1">
    <location>
        <begin position="1"/>
        <end position="13"/>
    </location>
</feature>
<organism evidence="2 3">
    <name type="scientific">Phytophthora fragariae</name>
    <dbReference type="NCBI Taxonomy" id="53985"/>
    <lineage>
        <taxon>Eukaryota</taxon>
        <taxon>Sar</taxon>
        <taxon>Stramenopiles</taxon>
        <taxon>Oomycota</taxon>
        <taxon>Peronosporomycetes</taxon>
        <taxon>Peronosporales</taxon>
        <taxon>Peronosporaceae</taxon>
        <taxon>Phytophthora</taxon>
    </lineage>
</organism>
<gene>
    <name evidence="2" type="ORF">PF002_g14403</name>
</gene>
<comment type="caution">
    <text evidence="2">The sequence shown here is derived from an EMBL/GenBank/DDBJ whole genome shotgun (WGS) entry which is preliminary data.</text>
</comment>
<protein>
    <recommendedName>
        <fullName evidence="4">DDE-1 domain-containing protein</fullName>
    </recommendedName>
</protein>
<reference evidence="2 3" key="1">
    <citation type="submission" date="2018-08" db="EMBL/GenBank/DDBJ databases">
        <title>Genomic investigation of the strawberry pathogen Phytophthora fragariae indicates pathogenicity is determined by transcriptional variation in three key races.</title>
        <authorList>
            <person name="Adams T.M."/>
            <person name="Armitage A.D."/>
            <person name="Sobczyk M.K."/>
            <person name="Bates H.J."/>
            <person name="Dunwell J.M."/>
            <person name="Nellist C.F."/>
            <person name="Harrison R.J."/>
        </authorList>
    </citation>
    <scope>NUCLEOTIDE SEQUENCE [LARGE SCALE GENOMIC DNA]</scope>
    <source>
        <strain evidence="2 3">BC-1</strain>
    </source>
</reference>
<sequence length="284" mass="32781">MARQGSRNESIISSDDADLEEDQDRDDVTTSSSTNAVDVIQRPSRSSSRSAQHVSTIQQRRRVVLWMLQFEKRDCNKNMTEGWMDKRLFREYLREPRAQRPDRLGRKKHIVLDNCSGHLDEDECTEELEKLNASLNFFHRMPRICVSRPNDEWRRLWNEKKIELIEGNAWQNKVRSDGVWSGKMKNPGKRYFLTLAAKAVRRVNAQRDKNGLNYARKAMIRCGLSLDVDGKWRVEQLFSHLQEIIRKYPDEFTGKHVGSASLSGEGDASTRPPSTSSSITEAVV</sequence>
<feature type="region of interest" description="Disordered" evidence="1">
    <location>
        <begin position="258"/>
        <end position="284"/>
    </location>
</feature>
<evidence type="ECO:0000313" key="3">
    <source>
        <dbReference type="Proteomes" id="UP000440367"/>
    </source>
</evidence>
<feature type="region of interest" description="Disordered" evidence="1">
    <location>
        <begin position="1"/>
        <end position="54"/>
    </location>
</feature>
<feature type="compositionally biased region" description="Low complexity" evidence="1">
    <location>
        <begin position="269"/>
        <end position="278"/>
    </location>
</feature>
<evidence type="ECO:0000256" key="1">
    <source>
        <dbReference type="SAM" id="MobiDB-lite"/>
    </source>
</evidence>